<dbReference type="PROSITE" id="PS51671">
    <property type="entry name" value="ACT"/>
    <property type="match status" value="2"/>
</dbReference>
<feature type="domain" description="ACT" evidence="1">
    <location>
        <begin position="98"/>
        <end position="182"/>
    </location>
</feature>
<dbReference type="Gene3D" id="3.30.70.260">
    <property type="match status" value="2"/>
</dbReference>
<dbReference type="Proteomes" id="UP000230859">
    <property type="component" value="Unassembled WGS sequence"/>
</dbReference>
<dbReference type="Pfam" id="PF13740">
    <property type="entry name" value="ACT_6"/>
    <property type="match status" value="2"/>
</dbReference>
<dbReference type="AlphaFoldDB" id="A0A2H0LUT5"/>
<dbReference type="EMBL" id="PCVY01000016">
    <property type="protein sequence ID" value="PIQ87255.1"/>
    <property type="molecule type" value="Genomic_DNA"/>
</dbReference>
<dbReference type="PANTHER" id="PTHR34875:SF6">
    <property type="entry name" value="UPF0237 PROTEIN MJ1558"/>
    <property type="match status" value="1"/>
</dbReference>
<dbReference type="SUPFAM" id="SSF55021">
    <property type="entry name" value="ACT-like"/>
    <property type="match status" value="2"/>
</dbReference>
<dbReference type="InterPro" id="IPR050990">
    <property type="entry name" value="UPF0237/GcvR_regulator"/>
</dbReference>
<evidence type="ECO:0000259" key="1">
    <source>
        <dbReference type="PROSITE" id="PS51671"/>
    </source>
</evidence>
<reference evidence="2 3" key="1">
    <citation type="submission" date="2017-09" db="EMBL/GenBank/DDBJ databases">
        <title>Depth-based differentiation of microbial function through sediment-hosted aquifers and enrichment of novel symbionts in the deep terrestrial subsurface.</title>
        <authorList>
            <person name="Probst A.J."/>
            <person name="Ladd B."/>
            <person name="Jarett J.K."/>
            <person name="Geller-Mcgrath D.E."/>
            <person name="Sieber C.M."/>
            <person name="Emerson J.B."/>
            <person name="Anantharaman K."/>
            <person name="Thomas B.C."/>
            <person name="Malmstrom R."/>
            <person name="Stieglmeier M."/>
            <person name="Klingl A."/>
            <person name="Woyke T."/>
            <person name="Ryan C.M."/>
            <person name="Banfield J.F."/>
        </authorList>
    </citation>
    <scope>NUCLEOTIDE SEQUENCE [LARGE SCALE GENOMIC DNA]</scope>
    <source>
        <strain evidence="2">CG11_big_fil_rev_8_21_14_0_20_45_26</strain>
    </source>
</reference>
<comment type="caution">
    <text evidence="2">The sequence shown here is derived from an EMBL/GenBank/DDBJ whole genome shotgun (WGS) entry which is preliminary data.</text>
</comment>
<evidence type="ECO:0000313" key="3">
    <source>
        <dbReference type="Proteomes" id="UP000230859"/>
    </source>
</evidence>
<dbReference type="InterPro" id="IPR045865">
    <property type="entry name" value="ACT-like_dom_sf"/>
</dbReference>
<organism evidence="2 3">
    <name type="scientific">Candidatus Abzuiibacterium crystallinum</name>
    <dbReference type="NCBI Taxonomy" id="1974748"/>
    <lineage>
        <taxon>Bacteria</taxon>
        <taxon>Pseudomonadati</taxon>
        <taxon>Candidatus Omnitrophota</taxon>
        <taxon>Candidatus Abzuiibacterium</taxon>
    </lineage>
</organism>
<feature type="domain" description="ACT" evidence="1">
    <location>
        <begin position="4"/>
        <end position="81"/>
    </location>
</feature>
<name>A0A2H0LUT5_9BACT</name>
<gene>
    <name evidence="2" type="ORF">COV74_01670</name>
</gene>
<proteinExistence type="predicted"/>
<sequence length="182" mass="20422">MKLCVTVSGKDQSGIIADVTSVFYRLKGNLQDATMSILCGEFAMIFIVALPSQKQLSVLESYLKRLEAKRKLSIDIRPLSPAKKKKIPHATQYEMPYYVSIFGEDRAGIVYHVSHLLASRGLNITDLNSKLIQMGKKKIYGLALEVDIPKSKDIKSVEKGLRQVAKRYRADLVFKPVEPLPL</sequence>
<accession>A0A2H0LUT5</accession>
<evidence type="ECO:0000313" key="2">
    <source>
        <dbReference type="EMBL" id="PIQ87255.1"/>
    </source>
</evidence>
<dbReference type="PANTHER" id="PTHR34875">
    <property type="entry name" value="UPF0237 PROTEIN MJ1558"/>
    <property type="match status" value="1"/>
</dbReference>
<protein>
    <recommendedName>
        <fullName evidence="1">ACT domain-containing protein</fullName>
    </recommendedName>
</protein>
<dbReference type="InterPro" id="IPR002912">
    <property type="entry name" value="ACT_dom"/>
</dbReference>